<name>A0A934S7L6_9BACT</name>
<keyword evidence="2" id="KW-1185">Reference proteome</keyword>
<accession>A0A934S7L6</accession>
<protein>
    <submittedName>
        <fullName evidence="1">Uncharacterized protein</fullName>
    </submittedName>
</protein>
<dbReference type="Proteomes" id="UP000603141">
    <property type="component" value="Unassembled WGS sequence"/>
</dbReference>
<comment type="caution">
    <text evidence="1">The sequence shown here is derived from an EMBL/GenBank/DDBJ whole genome shotgun (WGS) entry which is preliminary data.</text>
</comment>
<gene>
    <name evidence="1" type="ORF">JIN85_12900</name>
</gene>
<evidence type="ECO:0000313" key="1">
    <source>
        <dbReference type="EMBL" id="MBK1883318.1"/>
    </source>
</evidence>
<proteinExistence type="predicted"/>
<dbReference type="EMBL" id="JAENIJ010000020">
    <property type="protein sequence ID" value="MBK1883318.1"/>
    <property type="molecule type" value="Genomic_DNA"/>
</dbReference>
<sequence length="95" mass="10722">MPPPQKGHKILVYHDTQFRWIMQNRSGFNELVIEMAAAVNGQKLVATLPRIVNHSMITSAIDFGRKNGWTPDKEAPAFQCKYLRGSFHMPPAATD</sequence>
<reference evidence="1" key="1">
    <citation type="submission" date="2021-01" db="EMBL/GenBank/DDBJ databases">
        <title>Modified the classification status of verrucomicrobia.</title>
        <authorList>
            <person name="Feng X."/>
        </authorList>
    </citation>
    <scope>NUCLEOTIDE SEQUENCE</scope>
    <source>
        <strain evidence="1">KCTC 22041</strain>
    </source>
</reference>
<dbReference type="AlphaFoldDB" id="A0A934S7L6"/>
<evidence type="ECO:0000313" key="2">
    <source>
        <dbReference type="Proteomes" id="UP000603141"/>
    </source>
</evidence>
<dbReference type="RefSeq" id="WP_200271340.1">
    <property type="nucleotide sequence ID" value="NZ_JAENIJ010000020.1"/>
</dbReference>
<organism evidence="1 2">
    <name type="scientific">Luteolibacter pohnpeiensis</name>
    <dbReference type="NCBI Taxonomy" id="454153"/>
    <lineage>
        <taxon>Bacteria</taxon>
        <taxon>Pseudomonadati</taxon>
        <taxon>Verrucomicrobiota</taxon>
        <taxon>Verrucomicrobiia</taxon>
        <taxon>Verrucomicrobiales</taxon>
        <taxon>Verrucomicrobiaceae</taxon>
        <taxon>Luteolibacter</taxon>
    </lineage>
</organism>